<accession>A0AAU7W553</accession>
<evidence type="ECO:0000259" key="1">
    <source>
        <dbReference type="Pfam" id="PF10022"/>
    </source>
</evidence>
<proteinExistence type="predicted"/>
<gene>
    <name evidence="2" type="ORF">ABIQ69_13220</name>
</gene>
<dbReference type="Pfam" id="PF10022">
    <property type="entry name" value="DUF2264"/>
    <property type="match status" value="1"/>
</dbReference>
<sequence>MSERDPLAPITGWGRADWLALADRMLGAARTVASPRHAQLDFPGGPGGRGRDVDRLEGFARTFLLAAFRIAGSPDDTEDLADWYAEGLDAGTDPRSPERWPRLDEVDQAKVEAAAIAIGLHLARPRLWDRLDDRVRGQLVDWLAGFVGGSHPPNNWAWFRIVVEQFLGNVGGPYAEDDLDADLDLLDTFARDGGWISDGAARAFDHYTGWALHLYPVLWETMLAPGDPRRARLAGVRAGLDAYLADAVHLVGADGGPLIQGRSLTYRFAAAAPFWAGALAGSTALEPGTIRRAASGIVSHFAERGAPDAEGRLSLGWHGAWRAIAQSYSGPGSPYWAAKGMLGIALPESHPVWQATELPLPVERGDTLRRLVAPGWLVSGTRADGIVRVVNHGTDYALGPGDLIHDGPLYARLGYSTATAPLLAGGVAEERPDQSAGIVRGGRSSSRAGFATDRLEVLQAEDGSPVGVAISTATAHWVDDRPPHPDLGHPLPGGHLRRGPETTTVSIVRGPWEVRLVRVGRDGLRPGDRVRVSGWPVSGASLSEGSAPPGAERAAAVRTDAGLESVLVAVSGFDETGVQLDADVTFLGPATATPWAEGPVVADEWTVAIIALAGVRPGAPPGVTPVPSADVVRVDWADGARVEIDLPAE</sequence>
<protein>
    <submittedName>
        <fullName evidence="2">DUF2264 domain-containing protein</fullName>
    </submittedName>
</protein>
<evidence type="ECO:0000313" key="2">
    <source>
        <dbReference type="EMBL" id="XBX81564.1"/>
    </source>
</evidence>
<name>A0AAU7W553_9MICO</name>
<organism evidence="2">
    <name type="scientific">Agromyces sp. G08B096</name>
    <dbReference type="NCBI Taxonomy" id="3156399"/>
    <lineage>
        <taxon>Bacteria</taxon>
        <taxon>Bacillati</taxon>
        <taxon>Actinomycetota</taxon>
        <taxon>Actinomycetes</taxon>
        <taxon>Micrococcales</taxon>
        <taxon>Microbacteriaceae</taxon>
        <taxon>Agromyces</taxon>
    </lineage>
</organism>
<dbReference type="PANTHER" id="PTHR35339">
    <property type="entry name" value="LINALOOL DEHYDRATASE_ISOMERASE DOMAIN-CONTAINING PROTEIN"/>
    <property type="match status" value="1"/>
</dbReference>
<feature type="domain" description="DUF2264" evidence="1">
    <location>
        <begin position="15"/>
        <end position="359"/>
    </location>
</feature>
<dbReference type="PANTHER" id="PTHR35339:SF4">
    <property type="entry name" value="LINALOOL DEHYDRATASE_ISOMERASE DOMAIN-CONTAINING PROTEIN"/>
    <property type="match status" value="1"/>
</dbReference>
<dbReference type="EMBL" id="CP158374">
    <property type="protein sequence ID" value="XBX81564.1"/>
    <property type="molecule type" value="Genomic_DNA"/>
</dbReference>
<dbReference type="InterPro" id="IPR016624">
    <property type="entry name" value="UCP014753"/>
</dbReference>
<reference evidence="2" key="1">
    <citation type="submission" date="2024-05" db="EMBL/GenBank/DDBJ databases">
        <authorList>
            <person name="Yu L."/>
        </authorList>
    </citation>
    <scope>NUCLEOTIDE SEQUENCE</scope>
    <source>
        <strain evidence="2">G08B096</strain>
    </source>
</reference>
<dbReference type="RefSeq" id="WP_350347586.1">
    <property type="nucleotide sequence ID" value="NZ_CP158374.1"/>
</dbReference>
<dbReference type="AlphaFoldDB" id="A0AAU7W553"/>
<dbReference type="InterPro" id="IPR049349">
    <property type="entry name" value="DUF2264_N"/>
</dbReference>